<evidence type="ECO:0000313" key="1">
    <source>
        <dbReference type="EMBL" id="GAJ04065.1"/>
    </source>
</evidence>
<gene>
    <name evidence="1" type="ORF">S12H4_44758</name>
</gene>
<proteinExistence type="predicted"/>
<dbReference type="EMBL" id="BARW01027606">
    <property type="protein sequence ID" value="GAJ04065.1"/>
    <property type="molecule type" value="Genomic_DNA"/>
</dbReference>
<feature type="non-terminal residue" evidence="1">
    <location>
        <position position="239"/>
    </location>
</feature>
<accession>X1VCT5</accession>
<dbReference type="AlphaFoldDB" id="X1VCT5"/>
<reference evidence="1" key="1">
    <citation type="journal article" date="2014" name="Front. Microbiol.">
        <title>High frequency of phylogenetically diverse reductive dehalogenase-homologous genes in deep subseafloor sedimentary metagenomes.</title>
        <authorList>
            <person name="Kawai M."/>
            <person name="Futagami T."/>
            <person name="Toyoda A."/>
            <person name="Takaki Y."/>
            <person name="Nishi S."/>
            <person name="Hori S."/>
            <person name="Arai W."/>
            <person name="Tsubouchi T."/>
            <person name="Morono Y."/>
            <person name="Uchiyama I."/>
            <person name="Ito T."/>
            <person name="Fujiyama A."/>
            <person name="Inagaki F."/>
            <person name="Takami H."/>
        </authorList>
    </citation>
    <scope>NUCLEOTIDE SEQUENCE</scope>
    <source>
        <strain evidence="1">Expedition CK06-06</strain>
    </source>
</reference>
<protein>
    <submittedName>
        <fullName evidence="1">Uncharacterized protein</fullName>
    </submittedName>
</protein>
<comment type="caution">
    <text evidence="1">The sequence shown here is derived from an EMBL/GenBank/DDBJ whole genome shotgun (WGS) entry which is preliminary data.</text>
</comment>
<organism evidence="1">
    <name type="scientific">marine sediment metagenome</name>
    <dbReference type="NCBI Taxonomy" id="412755"/>
    <lineage>
        <taxon>unclassified sequences</taxon>
        <taxon>metagenomes</taxon>
        <taxon>ecological metagenomes</taxon>
    </lineage>
</organism>
<sequence>MIVLVISSSSVIIADGPNPTDLDPPAEPAENTLYEEDIENLSQAGMSLIVNAVEGIAVNDITDGPDGLDPGVISGQFGSIELHATGENSAVTFADDTDTIRTTLGDIVIEAGGGGINVGNLTTGKKVSDDKPVPGNIHLSTGNGGDIITGNLTIEDGRGLAQIEADSSGNLTVNGDVIVGLESDIVNVPNGQNAHAAIYLSAADNVELNGNVGAYAKGIDDDITENDKTLAEIRILAGT</sequence>
<name>X1VCT5_9ZZZZ</name>